<accession>A0A2C9D077</accession>
<dbReference type="RefSeq" id="WP_099553385.1">
    <property type="nucleotide sequence ID" value="NZ_LT960614.1"/>
</dbReference>
<dbReference type="GO" id="GO:0006508">
    <property type="term" value="P:proteolysis"/>
    <property type="evidence" value="ECO:0007669"/>
    <property type="project" value="UniProtKB-KW"/>
</dbReference>
<proteinExistence type="inferred from homology"/>
<evidence type="ECO:0000256" key="1">
    <source>
        <dbReference type="ARBA" id="ARBA00007074"/>
    </source>
</evidence>
<dbReference type="Pfam" id="PF18348">
    <property type="entry name" value="SH3_16"/>
    <property type="match status" value="1"/>
</dbReference>
<dbReference type="GO" id="GO:0008234">
    <property type="term" value="F:cysteine-type peptidase activity"/>
    <property type="evidence" value="ECO:0007669"/>
    <property type="project" value="UniProtKB-KW"/>
</dbReference>
<keyword evidence="4" id="KW-0788">Thiol protease</keyword>
<dbReference type="PANTHER" id="PTHR47359:SF3">
    <property type="entry name" value="NLP_P60 DOMAIN-CONTAINING PROTEIN-RELATED"/>
    <property type="match status" value="1"/>
</dbReference>
<keyword evidence="3 6" id="KW-0378">Hydrolase</keyword>
<keyword evidence="7" id="KW-1185">Reference proteome</keyword>
<dbReference type="SUPFAM" id="SSF54001">
    <property type="entry name" value="Cysteine proteinases"/>
    <property type="match status" value="1"/>
</dbReference>
<gene>
    <name evidence="6" type="ORF">HDIA_0103</name>
</gene>
<dbReference type="EC" id="3.4.-.-" evidence="6"/>
<dbReference type="AlphaFoldDB" id="A0A2C9D077"/>
<dbReference type="Pfam" id="PF00877">
    <property type="entry name" value="NLPC_P60"/>
    <property type="match status" value="1"/>
</dbReference>
<evidence type="ECO:0000256" key="3">
    <source>
        <dbReference type="ARBA" id="ARBA00022801"/>
    </source>
</evidence>
<dbReference type="InterPro" id="IPR051794">
    <property type="entry name" value="PG_Endopeptidase_C40"/>
</dbReference>
<evidence type="ECO:0000313" key="6">
    <source>
        <dbReference type="EMBL" id="SON53644.1"/>
    </source>
</evidence>
<dbReference type="InterPro" id="IPR041382">
    <property type="entry name" value="SH3_16"/>
</dbReference>
<comment type="similarity">
    <text evidence="1">Belongs to the peptidase C40 family.</text>
</comment>
<feature type="domain" description="NlpC/P60" evidence="5">
    <location>
        <begin position="162"/>
        <end position="290"/>
    </location>
</feature>
<evidence type="ECO:0000256" key="2">
    <source>
        <dbReference type="ARBA" id="ARBA00022670"/>
    </source>
</evidence>
<organism evidence="6 7">
    <name type="scientific">Hartmannibacter diazotrophicus</name>
    <dbReference type="NCBI Taxonomy" id="1482074"/>
    <lineage>
        <taxon>Bacteria</taxon>
        <taxon>Pseudomonadati</taxon>
        <taxon>Pseudomonadota</taxon>
        <taxon>Alphaproteobacteria</taxon>
        <taxon>Hyphomicrobiales</taxon>
        <taxon>Pleomorphomonadaceae</taxon>
        <taxon>Hartmannibacter</taxon>
    </lineage>
</organism>
<dbReference type="InterPro" id="IPR000064">
    <property type="entry name" value="NLP_P60_dom"/>
</dbReference>
<reference evidence="7" key="1">
    <citation type="submission" date="2017-09" db="EMBL/GenBank/DDBJ databases">
        <title>Genome sequence of Nannocystis excedens DSM 71.</title>
        <authorList>
            <person name="Blom J."/>
        </authorList>
    </citation>
    <scope>NUCLEOTIDE SEQUENCE [LARGE SCALE GENOMIC DNA]</scope>
    <source>
        <strain evidence="7">type strain: E19</strain>
    </source>
</reference>
<name>A0A2C9D077_9HYPH</name>
<evidence type="ECO:0000259" key="5">
    <source>
        <dbReference type="PROSITE" id="PS51935"/>
    </source>
</evidence>
<dbReference type="Proteomes" id="UP000223606">
    <property type="component" value="Chromosome 1"/>
</dbReference>
<protein>
    <submittedName>
        <fullName evidence="6">Gamma-D-glutamyl-L-lysine endopeptidase</fullName>
        <ecNumber evidence="6">3.4.-.-</ecNumber>
    </submittedName>
</protein>
<dbReference type="OrthoDB" id="9813368at2"/>
<dbReference type="InterPro" id="IPR038765">
    <property type="entry name" value="Papain-like_cys_pep_sf"/>
</dbReference>
<sequence length="297" mass="31371">MTAFDRRLTPARGDLAAEHLRGTIKAERYVEGTRRRIAAPVVDMRPEPRNDLGIDTQLVFGEAVTVYEETAEGWAWVQNEADGYVGWISSDVLADPSPEPSHVVAVPRSFVYPVADMKHPVRMALGLGSKVMVTGTVRVRDLDYGLLAGGGAMVLKHLKPATEAPETDFVAVAGHLIGTPYLWGGRTPFGIDCSGLVQASLASCGVAAPRDSDMQAGGLGEVLAVAGDDLPALRRGDLLFWKGHVAIAMDAERMIHASGHHMMVVTEPIGAALARIAAAGSPLTGVRRIAGAPVGAQ</sequence>
<dbReference type="PANTHER" id="PTHR47359">
    <property type="entry name" value="PEPTIDOGLYCAN DL-ENDOPEPTIDASE CWLO"/>
    <property type="match status" value="1"/>
</dbReference>
<evidence type="ECO:0000313" key="7">
    <source>
        <dbReference type="Proteomes" id="UP000223606"/>
    </source>
</evidence>
<keyword evidence="2" id="KW-0645">Protease</keyword>
<dbReference type="Gene3D" id="2.30.30.40">
    <property type="entry name" value="SH3 Domains"/>
    <property type="match status" value="1"/>
</dbReference>
<dbReference type="KEGG" id="hdi:HDIA_0103"/>
<dbReference type="PROSITE" id="PS51935">
    <property type="entry name" value="NLPC_P60"/>
    <property type="match status" value="1"/>
</dbReference>
<dbReference type="EMBL" id="LT960614">
    <property type="protein sequence ID" value="SON53644.1"/>
    <property type="molecule type" value="Genomic_DNA"/>
</dbReference>
<evidence type="ECO:0000256" key="4">
    <source>
        <dbReference type="ARBA" id="ARBA00022807"/>
    </source>
</evidence>
<dbReference type="Gene3D" id="3.90.1720.10">
    <property type="entry name" value="endopeptidase domain like (from Nostoc punctiforme)"/>
    <property type="match status" value="1"/>
</dbReference>